<dbReference type="Proteomes" id="UP000294829">
    <property type="component" value="Unassembled WGS sequence"/>
</dbReference>
<evidence type="ECO:0000256" key="11">
    <source>
        <dbReference type="ARBA" id="ARBA00023204"/>
    </source>
</evidence>
<dbReference type="Gene3D" id="6.20.10.30">
    <property type="match status" value="1"/>
</dbReference>
<organism evidence="18 19">
    <name type="scientific">Sapientia aquatica</name>
    <dbReference type="NCBI Taxonomy" id="1549640"/>
    <lineage>
        <taxon>Bacteria</taxon>
        <taxon>Pseudomonadati</taxon>
        <taxon>Pseudomonadota</taxon>
        <taxon>Betaproteobacteria</taxon>
        <taxon>Burkholderiales</taxon>
        <taxon>Oxalobacteraceae</taxon>
        <taxon>Sapientia</taxon>
    </lineage>
</organism>
<dbReference type="InterPro" id="IPR036420">
    <property type="entry name" value="BRCT_dom_sf"/>
</dbReference>
<name>A0A4R5W8I9_9BURK</name>
<dbReference type="FunFam" id="2.40.50.140:FF:000012">
    <property type="entry name" value="DNA ligase"/>
    <property type="match status" value="1"/>
</dbReference>
<dbReference type="AlphaFoldDB" id="A0A4R5W8I9"/>
<feature type="binding site" evidence="15">
    <location>
        <position position="431"/>
    </location>
    <ligand>
        <name>Zn(2+)</name>
        <dbReference type="ChEBI" id="CHEBI:29105"/>
    </ligand>
</feature>
<evidence type="ECO:0000256" key="14">
    <source>
        <dbReference type="ARBA" id="ARBA00060881"/>
    </source>
</evidence>
<keyword evidence="11 15" id="KW-0234">DNA repair</keyword>
<feature type="binding site" evidence="15">
    <location>
        <position position="337"/>
    </location>
    <ligand>
        <name>NAD(+)</name>
        <dbReference type="ChEBI" id="CHEBI:57540"/>
    </ligand>
</feature>
<comment type="cofactor">
    <cofactor evidence="15">
        <name>Mg(2+)</name>
        <dbReference type="ChEBI" id="CHEBI:18420"/>
    </cofactor>
    <cofactor evidence="15">
        <name>Mn(2+)</name>
        <dbReference type="ChEBI" id="CHEBI:29035"/>
    </cofactor>
</comment>
<dbReference type="PANTHER" id="PTHR23389">
    <property type="entry name" value="CHROMOSOME TRANSMISSION FIDELITY FACTOR 18"/>
    <property type="match status" value="1"/>
</dbReference>
<dbReference type="SMART" id="SM00532">
    <property type="entry name" value="LIGANc"/>
    <property type="match status" value="1"/>
</dbReference>
<evidence type="ECO:0000256" key="13">
    <source>
        <dbReference type="ARBA" id="ARBA00034005"/>
    </source>
</evidence>
<keyword evidence="7 15" id="KW-0227">DNA damage</keyword>
<dbReference type="Gene3D" id="1.10.150.20">
    <property type="entry name" value="5' to 3' exonuclease, C-terminal subdomain"/>
    <property type="match status" value="2"/>
</dbReference>
<feature type="binding site" evidence="15">
    <location>
        <begin position="94"/>
        <end position="95"/>
    </location>
    <ligand>
        <name>NAD(+)</name>
        <dbReference type="ChEBI" id="CHEBI:57540"/>
    </ligand>
</feature>
<dbReference type="GO" id="GO:0006281">
    <property type="term" value="P:DNA repair"/>
    <property type="evidence" value="ECO:0007669"/>
    <property type="project" value="UniProtKB-KW"/>
</dbReference>
<dbReference type="FunFam" id="1.10.150.20:FF:000007">
    <property type="entry name" value="DNA ligase"/>
    <property type="match status" value="1"/>
</dbReference>
<dbReference type="CDD" id="cd17748">
    <property type="entry name" value="BRCT_DNA_ligase_like"/>
    <property type="match status" value="1"/>
</dbReference>
<sequence length="699" mass="76431">MQNDLFDAGDTPPASDPAQVAQHYRQQLNQYNHEYYVLDAPSVPDAEYDRVFKQLQALEKQYPHLATPDSPTLRVGGAALAAFKQIQHAVPMLSLNNGFEDADVEAFVRRAEEGLASEIGRTPDIDYVADLKFDGLAISLLYQDGLLIQAATRGDGSVGEDVTENIRTIRAIPLRLIGDNIPHILEVRGEVLMFKADFIKLNERQRRQELKEFANPRNAAAGSLRQLDAKITAQRHLRFFAYGLAQFVPSDAQTTLQTLQTHSDLLAWYSQIGIPVCKEQGRATSAQGLLDFYHSIEQKRDQLPYEIDGVVYKVNSFAQQQQLGFVSRAPRFAIAHKFPAQEQLTTVLDIEVQVGRTGAITPVARLAPVQVGGVIVTNATLHNEDEIRRKDVWIGDVVIVRRAGDVIPEVVASVPAQRPANAKRFEMPSNCPQCGSPIVKLEDEAIARCGAGWIKCSAQRKGGLWHFASRKAMNIDGLGEQLLDQLVDKNVITTAADLYKLGFMSLVTLERMAEKSANNVIAAIEASKKTTLARFIYALGIRHVGETTAKDLARSFGDIHAIIDASEEQLLAVNEVGPVVAKSIRQFFSDPLNREVVEQLLAAGVSWPQAEESGHNGLILSGKTVVLTGTLPTLSREQASALIEQAGGKVQSSVSKKTSMVLAGDEAGSKLVKAQELGVLIISEAELLAMLSDQAPQQN</sequence>
<dbReference type="PANTHER" id="PTHR23389:SF9">
    <property type="entry name" value="DNA LIGASE"/>
    <property type="match status" value="1"/>
</dbReference>
<evidence type="ECO:0000256" key="8">
    <source>
        <dbReference type="ARBA" id="ARBA00022833"/>
    </source>
</evidence>
<dbReference type="Pfam" id="PF12826">
    <property type="entry name" value="HHH_2"/>
    <property type="match status" value="1"/>
</dbReference>
<accession>A0A4R5W8I9</accession>
<dbReference type="FunFam" id="1.10.150.20:FF:000006">
    <property type="entry name" value="DNA ligase"/>
    <property type="match status" value="1"/>
</dbReference>
<dbReference type="InterPro" id="IPR033136">
    <property type="entry name" value="DNA_ligase_CS"/>
</dbReference>
<dbReference type="GO" id="GO:0046872">
    <property type="term" value="F:metal ion binding"/>
    <property type="evidence" value="ECO:0007669"/>
    <property type="project" value="UniProtKB-KW"/>
</dbReference>
<feature type="binding site" evidence="15">
    <location>
        <begin position="45"/>
        <end position="49"/>
    </location>
    <ligand>
        <name>NAD(+)</name>
        <dbReference type="ChEBI" id="CHEBI:57540"/>
    </ligand>
</feature>
<dbReference type="PROSITE" id="PS01055">
    <property type="entry name" value="DNA_LIGASE_N1"/>
    <property type="match status" value="1"/>
</dbReference>
<keyword evidence="9 15" id="KW-0460">Magnesium</keyword>
<dbReference type="Pfam" id="PF01653">
    <property type="entry name" value="DNA_ligase_aden"/>
    <property type="match status" value="1"/>
</dbReference>
<dbReference type="SUPFAM" id="SSF56091">
    <property type="entry name" value="DNA ligase/mRNA capping enzyme, catalytic domain"/>
    <property type="match status" value="1"/>
</dbReference>
<dbReference type="PROSITE" id="PS50172">
    <property type="entry name" value="BRCT"/>
    <property type="match status" value="1"/>
</dbReference>
<dbReference type="InterPro" id="IPR018239">
    <property type="entry name" value="DNA_ligase_AS"/>
</dbReference>
<dbReference type="InterPro" id="IPR004149">
    <property type="entry name" value="Znf_DNAligase_C4"/>
</dbReference>
<evidence type="ECO:0000256" key="5">
    <source>
        <dbReference type="ARBA" id="ARBA00022705"/>
    </source>
</evidence>
<keyword evidence="4 15" id="KW-0436">Ligase</keyword>
<dbReference type="InterPro" id="IPR010994">
    <property type="entry name" value="RuvA_2-like"/>
</dbReference>
<keyword evidence="5 15" id="KW-0235">DNA replication</keyword>
<dbReference type="Gene3D" id="3.40.50.10190">
    <property type="entry name" value="BRCT domain"/>
    <property type="match status" value="1"/>
</dbReference>
<keyword evidence="12 15" id="KW-0464">Manganese</keyword>
<protein>
    <recommendedName>
        <fullName evidence="3 15">DNA ligase</fullName>
        <ecNumber evidence="2 15">6.5.1.2</ecNumber>
    </recommendedName>
    <alternativeName>
        <fullName evidence="15">Polydeoxyribonucleotide synthase [NAD(+)]</fullName>
    </alternativeName>
</protein>
<evidence type="ECO:0000256" key="1">
    <source>
        <dbReference type="ARBA" id="ARBA00004067"/>
    </source>
</evidence>
<dbReference type="SMART" id="SM00292">
    <property type="entry name" value="BRCT"/>
    <property type="match status" value="1"/>
</dbReference>
<evidence type="ECO:0000256" key="16">
    <source>
        <dbReference type="RuleBase" id="RU000618"/>
    </source>
</evidence>
<keyword evidence="19" id="KW-1185">Reference proteome</keyword>
<dbReference type="GO" id="GO:0006260">
    <property type="term" value="P:DNA replication"/>
    <property type="evidence" value="ECO:0007669"/>
    <property type="project" value="UniProtKB-KW"/>
</dbReference>
<proteinExistence type="inferred from homology"/>
<evidence type="ECO:0000256" key="2">
    <source>
        <dbReference type="ARBA" id="ARBA00012722"/>
    </source>
</evidence>
<dbReference type="GO" id="GO:0003677">
    <property type="term" value="F:DNA binding"/>
    <property type="evidence" value="ECO:0007669"/>
    <property type="project" value="InterPro"/>
</dbReference>
<dbReference type="InterPro" id="IPR001357">
    <property type="entry name" value="BRCT_dom"/>
</dbReference>
<gene>
    <name evidence="15 18" type="primary">ligA</name>
    <name evidence="18" type="ORF">E2I14_03600</name>
</gene>
<evidence type="ECO:0000256" key="4">
    <source>
        <dbReference type="ARBA" id="ARBA00022598"/>
    </source>
</evidence>
<evidence type="ECO:0000256" key="15">
    <source>
        <dbReference type="HAMAP-Rule" id="MF_01588"/>
    </source>
</evidence>
<evidence type="ECO:0000313" key="18">
    <source>
        <dbReference type="EMBL" id="TDK68635.1"/>
    </source>
</evidence>
<keyword evidence="6 15" id="KW-0479">Metal-binding</keyword>
<dbReference type="EMBL" id="SMYL01000001">
    <property type="protein sequence ID" value="TDK68635.1"/>
    <property type="molecule type" value="Genomic_DNA"/>
</dbReference>
<dbReference type="GO" id="GO:0005829">
    <property type="term" value="C:cytosol"/>
    <property type="evidence" value="ECO:0007669"/>
    <property type="project" value="TreeGrafter"/>
</dbReference>
<feature type="active site" description="N6-AMP-lysine intermediate" evidence="15">
    <location>
        <position position="132"/>
    </location>
</feature>
<evidence type="ECO:0000256" key="6">
    <source>
        <dbReference type="ARBA" id="ARBA00022723"/>
    </source>
</evidence>
<comment type="catalytic activity">
    <reaction evidence="13 15 16">
        <text>NAD(+) + (deoxyribonucleotide)n-3'-hydroxyl + 5'-phospho-(deoxyribonucleotide)m = (deoxyribonucleotide)n+m + AMP + beta-nicotinamide D-nucleotide.</text>
        <dbReference type="EC" id="6.5.1.2"/>
    </reaction>
</comment>
<dbReference type="InterPro" id="IPR041663">
    <property type="entry name" value="DisA/LigA_HHH"/>
</dbReference>
<feature type="binding site" evidence="15">
    <location>
        <position position="313"/>
    </location>
    <ligand>
        <name>NAD(+)</name>
        <dbReference type="ChEBI" id="CHEBI:57540"/>
    </ligand>
</feature>
<evidence type="ECO:0000259" key="17">
    <source>
        <dbReference type="PROSITE" id="PS50172"/>
    </source>
</evidence>
<dbReference type="PIRSF" id="PIRSF001604">
    <property type="entry name" value="LigA"/>
    <property type="match status" value="1"/>
</dbReference>
<dbReference type="CDD" id="cd00114">
    <property type="entry name" value="LIGANc"/>
    <property type="match status" value="1"/>
</dbReference>
<dbReference type="InterPro" id="IPR001679">
    <property type="entry name" value="DNA_ligase"/>
</dbReference>
<comment type="caution">
    <text evidence="15">Lacks conserved residue(s) required for the propagation of feature annotation.</text>
</comment>
<dbReference type="EC" id="6.5.1.2" evidence="2 15"/>
<comment type="similarity">
    <text evidence="14 15">Belongs to the NAD-dependent DNA ligase family. LigA subfamily.</text>
</comment>
<dbReference type="PROSITE" id="PS01056">
    <property type="entry name" value="DNA_LIGASE_N2"/>
    <property type="match status" value="1"/>
</dbReference>
<dbReference type="InterPro" id="IPR003583">
    <property type="entry name" value="Hlx-hairpin-Hlx_DNA-bd_motif"/>
</dbReference>
<feature type="binding site" evidence="15">
    <location>
        <position position="190"/>
    </location>
    <ligand>
        <name>NAD(+)</name>
        <dbReference type="ChEBI" id="CHEBI:57540"/>
    </ligand>
</feature>
<reference evidence="18 19" key="1">
    <citation type="submission" date="2019-03" db="EMBL/GenBank/DDBJ databases">
        <title>Sapientia aquatica gen. nov., sp. nov., isolated from a crater lake.</title>
        <authorList>
            <person name="Felfoldi T."/>
            <person name="Szabo A."/>
            <person name="Toth E."/>
            <person name="Schumann P."/>
            <person name="Keki Z."/>
            <person name="Marialigeti K."/>
            <person name="Mathe I."/>
        </authorList>
    </citation>
    <scope>NUCLEOTIDE SEQUENCE [LARGE SCALE GENOMIC DNA]</scope>
    <source>
        <strain evidence="18 19">SA-152</strain>
    </source>
</reference>
<feature type="binding site" evidence="15">
    <location>
        <position position="153"/>
    </location>
    <ligand>
        <name>NAD(+)</name>
        <dbReference type="ChEBI" id="CHEBI:57540"/>
    </ligand>
</feature>
<evidence type="ECO:0000313" key="19">
    <source>
        <dbReference type="Proteomes" id="UP000294829"/>
    </source>
</evidence>
<evidence type="ECO:0000256" key="7">
    <source>
        <dbReference type="ARBA" id="ARBA00022763"/>
    </source>
</evidence>
<keyword evidence="10 15" id="KW-0520">NAD</keyword>
<evidence type="ECO:0000256" key="9">
    <source>
        <dbReference type="ARBA" id="ARBA00022842"/>
    </source>
</evidence>
<evidence type="ECO:0000256" key="3">
    <source>
        <dbReference type="ARBA" id="ARBA00013308"/>
    </source>
</evidence>
<dbReference type="GO" id="GO:0003911">
    <property type="term" value="F:DNA ligase (NAD+) activity"/>
    <property type="evidence" value="ECO:0007669"/>
    <property type="project" value="UniProtKB-UniRule"/>
</dbReference>
<dbReference type="SUPFAM" id="SSF52113">
    <property type="entry name" value="BRCT domain"/>
    <property type="match status" value="1"/>
</dbReference>
<dbReference type="SUPFAM" id="SSF50249">
    <property type="entry name" value="Nucleic acid-binding proteins"/>
    <property type="match status" value="1"/>
</dbReference>
<evidence type="ECO:0000256" key="12">
    <source>
        <dbReference type="ARBA" id="ARBA00023211"/>
    </source>
</evidence>
<feature type="binding site" evidence="15">
    <location>
        <position position="456"/>
    </location>
    <ligand>
        <name>Zn(2+)</name>
        <dbReference type="ChEBI" id="CHEBI:29105"/>
    </ligand>
</feature>
<feature type="domain" description="BRCT" evidence="17">
    <location>
        <begin position="615"/>
        <end position="699"/>
    </location>
</feature>
<dbReference type="Pfam" id="PF03120">
    <property type="entry name" value="OB_DNA_ligase"/>
    <property type="match status" value="1"/>
</dbReference>
<feature type="binding site" evidence="15">
    <location>
        <position position="434"/>
    </location>
    <ligand>
        <name>Zn(2+)</name>
        <dbReference type="ChEBI" id="CHEBI:29105"/>
    </ligand>
</feature>
<dbReference type="NCBIfam" id="TIGR00575">
    <property type="entry name" value="dnlj"/>
    <property type="match status" value="1"/>
</dbReference>
<dbReference type="InterPro" id="IPR013840">
    <property type="entry name" value="DNAligase_N"/>
</dbReference>
<dbReference type="RefSeq" id="WP_133325468.1">
    <property type="nucleotide sequence ID" value="NZ_SMYL01000001.1"/>
</dbReference>
<dbReference type="Gene3D" id="2.40.50.140">
    <property type="entry name" value="Nucleic acid-binding proteins"/>
    <property type="match status" value="1"/>
</dbReference>
<dbReference type="OrthoDB" id="9759736at2"/>
<dbReference type="Pfam" id="PF00533">
    <property type="entry name" value="BRCT"/>
    <property type="match status" value="1"/>
</dbReference>
<dbReference type="FunFam" id="3.30.470.30:FF:000001">
    <property type="entry name" value="DNA ligase"/>
    <property type="match status" value="1"/>
</dbReference>
<comment type="caution">
    <text evidence="18">The sequence shown here is derived from an EMBL/GenBank/DDBJ whole genome shotgun (WGS) entry which is preliminary data.</text>
</comment>
<dbReference type="InterPro" id="IPR004150">
    <property type="entry name" value="NAD_DNA_ligase_OB"/>
</dbReference>
<keyword evidence="8 15" id="KW-0862">Zinc</keyword>
<dbReference type="SMART" id="SM00278">
    <property type="entry name" value="HhH1"/>
    <property type="match status" value="4"/>
</dbReference>
<dbReference type="Gene3D" id="3.30.470.30">
    <property type="entry name" value="DNA ligase/mRNA capping enzyme"/>
    <property type="match status" value="1"/>
</dbReference>
<feature type="binding site" evidence="15">
    <location>
        <position position="130"/>
    </location>
    <ligand>
        <name>NAD(+)</name>
        <dbReference type="ChEBI" id="CHEBI:57540"/>
    </ligand>
</feature>
<evidence type="ECO:0000256" key="10">
    <source>
        <dbReference type="ARBA" id="ARBA00023027"/>
    </source>
</evidence>
<dbReference type="SUPFAM" id="SSF47781">
    <property type="entry name" value="RuvA domain 2-like"/>
    <property type="match status" value="1"/>
</dbReference>
<dbReference type="Pfam" id="PF03119">
    <property type="entry name" value="DNA_ligase_ZBD"/>
    <property type="match status" value="1"/>
</dbReference>
<dbReference type="InterPro" id="IPR012340">
    <property type="entry name" value="NA-bd_OB-fold"/>
</dbReference>
<dbReference type="InterPro" id="IPR013839">
    <property type="entry name" value="DNAligase_adenylation"/>
</dbReference>
<dbReference type="HAMAP" id="MF_01588">
    <property type="entry name" value="DNA_ligase_A"/>
    <property type="match status" value="1"/>
</dbReference>
<dbReference type="NCBIfam" id="NF005932">
    <property type="entry name" value="PRK07956.1"/>
    <property type="match status" value="1"/>
</dbReference>
<dbReference type="Gene3D" id="1.10.287.610">
    <property type="entry name" value="Helix hairpin bin"/>
    <property type="match status" value="1"/>
</dbReference>
<comment type="function">
    <text evidence="1 15">DNA ligase that catalyzes the formation of phosphodiester linkages between 5'-phosphoryl and 3'-hydroxyl groups in double-stranded DNA using NAD as a coenzyme and as the energy source for the reaction. It is essential for DNA replication and repair of damaged DNA.</text>
</comment>